<evidence type="ECO:0000256" key="6">
    <source>
        <dbReference type="ARBA" id="ARBA00023136"/>
    </source>
</evidence>
<gene>
    <name evidence="8" type="ORF">HYG87_02605</name>
</gene>
<protein>
    <submittedName>
        <fullName evidence="8">Energy-coupling factor ABC transporter permease</fullName>
    </submittedName>
</protein>
<dbReference type="Pfam" id="PF01891">
    <property type="entry name" value="CbiM"/>
    <property type="match status" value="1"/>
</dbReference>
<organism evidence="8 9">
    <name type="scientific">Methanobacterium alkalithermotolerans</name>
    <dbReference type="NCBI Taxonomy" id="2731220"/>
    <lineage>
        <taxon>Archaea</taxon>
        <taxon>Methanobacteriati</taxon>
        <taxon>Methanobacteriota</taxon>
        <taxon>Methanomada group</taxon>
        <taxon>Methanobacteria</taxon>
        <taxon>Methanobacteriales</taxon>
        <taxon>Methanobacteriaceae</taxon>
        <taxon>Methanobacterium</taxon>
    </lineage>
</organism>
<feature type="transmembrane region" description="Helical" evidence="7">
    <location>
        <begin position="106"/>
        <end position="126"/>
    </location>
</feature>
<evidence type="ECO:0000256" key="5">
    <source>
        <dbReference type="ARBA" id="ARBA00022989"/>
    </source>
</evidence>
<sequence>MHVPDGIIPLSQSAIYWIISILTVIIYTYKISRDEDKEKRVFTTALLVVASIIGSSLSIPSPLGVPIHFFIIPLVAIILGPLSGSVVAFLTLIIQYFFLGMGGFTTLGANTLTIGVVLSFSTYIFYTLLKDLDLRLGIFSGTFMGIIMATLAHVLILLVAGIATLEVLIATLVPFYLFIAVLESAASVIIISFIDKIKPELLSLNKI</sequence>
<feature type="transmembrane region" description="Helical" evidence="7">
    <location>
        <begin position="67"/>
        <end position="94"/>
    </location>
</feature>
<dbReference type="KEGG" id="meme:HYG87_02605"/>
<keyword evidence="9" id="KW-1185">Reference proteome</keyword>
<evidence type="ECO:0000313" key="8">
    <source>
        <dbReference type="EMBL" id="QUH22740.1"/>
    </source>
</evidence>
<feature type="transmembrane region" description="Helical" evidence="7">
    <location>
        <begin position="41"/>
        <end position="61"/>
    </location>
</feature>
<dbReference type="OrthoDB" id="82525at2157"/>
<evidence type="ECO:0000256" key="1">
    <source>
        <dbReference type="ARBA" id="ARBA00004651"/>
    </source>
</evidence>
<evidence type="ECO:0000256" key="3">
    <source>
        <dbReference type="ARBA" id="ARBA00022475"/>
    </source>
</evidence>
<dbReference type="Proteomes" id="UP000681041">
    <property type="component" value="Chromosome"/>
</dbReference>
<dbReference type="PANTHER" id="PTHR34229:SF1">
    <property type="entry name" value="METAL TRANSPORT PROTEIN HI_1621-RELATED"/>
    <property type="match status" value="1"/>
</dbReference>
<reference evidence="8" key="1">
    <citation type="submission" date="2020-07" db="EMBL/GenBank/DDBJ databases">
        <title>Methanobacterium. sp. MethCan genome.</title>
        <authorList>
            <person name="Postec A."/>
            <person name="Quemeneur M."/>
        </authorList>
    </citation>
    <scope>NUCLEOTIDE SEQUENCE</scope>
    <source>
        <strain evidence="8">MethCAN</strain>
    </source>
</reference>
<evidence type="ECO:0000256" key="4">
    <source>
        <dbReference type="ARBA" id="ARBA00022692"/>
    </source>
</evidence>
<keyword evidence="4 7" id="KW-0812">Transmembrane</keyword>
<dbReference type="EMBL" id="CP058560">
    <property type="protein sequence ID" value="QUH22740.1"/>
    <property type="molecule type" value="Genomic_DNA"/>
</dbReference>
<evidence type="ECO:0000256" key="7">
    <source>
        <dbReference type="SAM" id="Phobius"/>
    </source>
</evidence>
<feature type="transmembrane region" description="Helical" evidence="7">
    <location>
        <begin position="6"/>
        <end position="29"/>
    </location>
</feature>
<dbReference type="PANTHER" id="PTHR34229">
    <property type="entry name" value="METAL TRANSPORT PROTEIN HI_1621-RELATED"/>
    <property type="match status" value="1"/>
</dbReference>
<dbReference type="AlphaFoldDB" id="A0A8T8K6W9"/>
<feature type="transmembrane region" description="Helical" evidence="7">
    <location>
        <begin position="138"/>
        <end position="163"/>
    </location>
</feature>
<dbReference type="GO" id="GO:0000041">
    <property type="term" value="P:transition metal ion transport"/>
    <property type="evidence" value="ECO:0007669"/>
    <property type="project" value="InterPro"/>
</dbReference>
<keyword evidence="5 7" id="KW-1133">Transmembrane helix</keyword>
<keyword evidence="6 7" id="KW-0472">Membrane</keyword>
<dbReference type="InterPro" id="IPR002751">
    <property type="entry name" value="CbiM/NikMN"/>
</dbReference>
<dbReference type="GeneID" id="64819620"/>
<dbReference type="GO" id="GO:0005886">
    <property type="term" value="C:plasma membrane"/>
    <property type="evidence" value="ECO:0007669"/>
    <property type="project" value="UniProtKB-SubCell"/>
</dbReference>
<keyword evidence="2" id="KW-0813">Transport</keyword>
<name>A0A8T8K6W9_9EURY</name>
<evidence type="ECO:0000313" key="9">
    <source>
        <dbReference type="Proteomes" id="UP000681041"/>
    </source>
</evidence>
<comment type="subcellular location">
    <subcellularLocation>
        <location evidence="1">Cell membrane</location>
        <topology evidence="1">Multi-pass membrane protein</topology>
    </subcellularLocation>
</comment>
<keyword evidence="3" id="KW-1003">Cell membrane</keyword>
<evidence type="ECO:0000256" key="2">
    <source>
        <dbReference type="ARBA" id="ARBA00022448"/>
    </source>
</evidence>
<accession>A0A8T8K6W9</accession>
<dbReference type="Gene3D" id="1.10.1760.20">
    <property type="match status" value="1"/>
</dbReference>
<feature type="transmembrane region" description="Helical" evidence="7">
    <location>
        <begin position="175"/>
        <end position="194"/>
    </location>
</feature>
<dbReference type="RefSeq" id="WP_211533687.1">
    <property type="nucleotide sequence ID" value="NZ_CP058560.1"/>
</dbReference>
<proteinExistence type="predicted"/>